<dbReference type="SUPFAM" id="SSF52374">
    <property type="entry name" value="Nucleotidylyl transferase"/>
    <property type="match status" value="1"/>
</dbReference>
<dbReference type="GO" id="GO:0016874">
    <property type="term" value="F:ligase activity"/>
    <property type="evidence" value="ECO:0007669"/>
    <property type="project" value="UniProtKB-KW"/>
</dbReference>
<feature type="short sequence motif" description="'HIGH' region" evidence="7">
    <location>
        <begin position="12"/>
        <end position="22"/>
    </location>
</feature>
<evidence type="ECO:0000256" key="2">
    <source>
        <dbReference type="ARBA" id="ARBA00022723"/>
    </source>
</evidence>
<dbReference type="NCBIfam" id="NF004314">
    <property type="entry name" value="PRK05710.1-3"/>
    <property type="match status" value="1"/>
</dbReference>
<comment type="similarity">
    <text evidence="7">Belongs to the class-I aminoacyl-tRNA synthetase family. GluQ subfamily.</text>
</comment>
<accession>A0ABX7G5J5</accession>
<dbReference type="Gene3D" id="3.40.50.620">
    <property type="entry name" value="HUPs"/>
    <property type="match status" value="1"/>
</dbReference>
<feature type="binding site" evidence="7">
    <location>
        <begin position="9"/>
        <end position="13"/>
    </location>
    <ligand>
        <name>L-glutamate</name>
        <dbReference type="ChEBI" id="CHEBI:29985"/>
    </ligand>
</feature>
<evidence type="ECO:0000313" key="11">
    <source>
        <dbReference type="Proteomes" id="UP000596252"/>
    </source>
</evidence>
<dbReference type="EC" id="6.1.1.-" evidence="7"/>
<feature type="binding site" evidence="7">
    <location>
        <position position="188"/>
    </location>
    <ligand>
        <name>L-glutamate</name>
        <dbReference type="ChEBI" id="CHEBI:29985"/>
    </ligand>
</feature>
<evidence type="ECO:0000256" key="8">
    <source>
        <dbReference type="RuleBase" id="RU363037"/>
    </source>
</evidence>
<dbReference type="EMBL" id="CP069213">
    <property type="protein sequence ID" value="QRH02532.1"/>
    <property type="molecule type" value="Genomic_DNA"/>
</dbReference>
<evidence type="ECO:0000256" key="3">
    <source>
        <dbReference type="ARBA" id="ARBA00022741"/>
    </source>
</evidence>
<dbReference type="Proteomes" id="UP000596252">
    <property type="component" value="Chromosome"/>
</dbReference>
<dbReference type="HAMAP" id="MF_01428">
    <property type="entry name" value="Glu_Q_tRNA_synth"/>
    <property type="match status" value="1"/>
</dbReference>
<keyword evidence="3 7" id="KW-0547">Nucleotide-binding</keyword>
<feature type="short sequence motif" description="'KMSKS' region" evidence="7">
    <location>
        <begin position="226"/>
        <end position="230"/>
    </location>
</feature>
<evidence type="ECO:0000256" key="7">
    <source>
        <dbReference type="HAMAP-Rule" id="MF_01428"/>
    </source>
</evidence>
<dbReference type="InterPro" id="IPR020058">
    <property type="entry name" value="Glu/Gln-tRNA-synth_Ib_cat-dom"/>
</dbReference>
<keyword evidence="1 7" id="KW-0436">Ligase</keyword>
<dbReference type="InterPro" id="IPR049940">
    <property type="entry name" value="GluQ/Sye"/>
</dbReference>
<feature type="binding site" evidence="7">
    <location>
        <position position="229"/>
    </location>
    <ligand>
        <name>ATP</name>
        <dbReference type="ChEBI" id="CHEBI:30616"/>
    </ligand>
</feature>
<evidence type="ECO:0000256" key="6">
    <source>
        <dbReference type="ARBA" id="ARBA00023146"/>
    </source>
</evidence>
<keyword evidence="6 7" id="KW-0030">Aminoacyl-tRNA synthetase</keyword>
<evidence type="ECO:0000256" key="4">
    <source>
        <dbReference type="ARBA" id="ARBA00022833"/>
    </source>
</evidence>
<evidence type="ECO:0000256" key="5">
    <source>
        <dbReference type="ARBA" id="ARBA00022840"/>
    </source>
</evidence>
<gene>
    <name evidence="10" type="primary">gluQRS</name>
    <name evidence="7" type="synonym">gluQ</name>
    <name evidence="10" type="ORF">JQC75_03670</name>
</gene>
<dbReference type="PRINTS" id="PR00987">
    <property type="entry name" value="TRNASYNTHGLU"/>
</dbReference>
<dbReference type="RefSeq" id="WP_203326134.1">
    <property type="nucleotide sequence ID" value="NZ_CP069213.1"/>
</dbReference>
<comment type="function">
    <text evidence="7">Catalyzes the tRNA-independent activation of glutamate in presence of ATP and the subsequent transfer of glutamate onto a tRNA(Asp). Glutamate is transferred on the 2-amino-5-(4,5-dihydroxy-2-cyclopenten-1-yl) moiety of the queuosine in the wobble position of the QUC anticodon.</text>
</comment>
<proteinExistence type="inferred from homology"/>
<protein>
    <recommendedName>
        <fullName evidence="7">Glutamyl-Q tRNA(Asp) synthetase</fullName>
        <shortName evidence="7">Glu-Q-RSs</shortName>
        <ecNumber evidence="7">6.1.1.-</ecNumber>
    </recommendedName>
</protein>
<dbReference type="PANTHER" id="PTHR43311">
    <property type="entry name" value="GLUTAMATE--TRNA LIGASE"/>
    <property type="match status" value="1"/>
</dbReference>
<organism evidence="10 11">
    <name type="scientific">Shewanella litorisediminis</name>
    <dbReference type="NCBI Taxonomy" id="1173586"/>
    <lineage>
        <taxon>Bacteria</taxon>
        <taxon>Pseudomonadati</taxon>
        <taxon>Pseudomonadota</taxon>
        <taxon>Gammaproteobacteria</taxon>
        <taxon>Alteromonadales</taxon>
        <taxon>Shewanellaceae</taxon>
        <taxon>Shewanella</taxon>
    </lineage>
</organism>
<feature type="binding site" evidence="7">
    <location>
        <position position="45"/>
    </location>
    <ligand>
        <name>L-glutamate</name>
        <dbReference type="ChEBI" id="CHEBI:29985"/>
    </ligand>
</feature>
<dbReference type="InterPro" id="IPR014729">
    <property type="entry name" value="Rossmann-like_a/b/a_fold"/>
</dbReference>
<dbReference type="NCBIfam" id="TIGR03838">
    <property type="entry name" value="queuosine_YadB"/>
    <property type="match status" value="1"/>
</dbReference>
<name>A0ABX7G5J5_9GAMM</name>
<keyword evidence="4 7" id="KW-0862">Zinc</keyword>
<keyword evidence="8" id="KW-0648">Protein biosynthesis</keyword>
<dbReference type="InterPro" id="IPR000924">
    <property type="entry name" value="Glu/Gln-tRNA-synth"/>
</dbReference>
<dbReference type="InterPro" id="IPR022380">
    <property type="entry name" value="Glu-Q_tRNA(Asp)_Synthase"/>
</dbReference>
<keyword evidence="11" id="KW-1185">Reference proteome</keyword>
<evidence type="ECO:0000256" key="1">
    <source>
        <dbReference type="ARBA" id="ARBA00022598"/>
    </source>
</evidence>
<reference evidence="10 11" key="1">
    <citation type="journal article" date="2012" name="Antonie Van Leeuwenhoek">
        <title>Shewanella litorisediminis sp. nov., a gammaproteobacterium isolated from a tidal flat sediment.</title>
        <authorList>
            <person name="Lee M.H."/>
            <person name="Yoon J.H."/>
        </authorList>
    </citation>
    <scope>NUCLEOTIDE SEQUENCE [LARGE SCALE GENOMIC DNA]</scope>
    <source>
        <strain evidence="10 11">SMK1-12</strain>
    </source>
</reference>
<keyword evidence="2 7" id="KW-0479">Metal-binding</keyword>
<dbReference type="Pfam" id="PF00749">
    <property type="entry name" value="tRNA-synt_1c"/>
    <property type="match status" value="1"/>
</dbReference>
<evidence type="ECO:0000259" key="9">
    <source>
        <dbReference type="Pfam" id="PF00749"/>
    </source>
</evidence>
<feature type="binding site" evidence="7">
    <location>
        <position position="119"/>
    </location>
    <ligand>
        <name>Zn(2+)</name>
        <dbReference type="ChEBI" id="CHEBI:29105"/>
    </ligand>
</feature>
<dbReference type="PANTHER" id="PTHR43311:SF1">
    <property type="entry name" value="GLUTAMYL-Q TRNA(ASP) SYNTHETASE"/>
    <property type="match status" value="1"/>
</dbReference>
<feature type="domain" description="Glutamyl/glutaminyl-tRNA synthetase class Ib catalytic" evidence="9">
    <location>
        <begin position="9"/>
        <end position="238"/>
    </location>
</feature>
<keyword evidence="5 7" id="KW-0067">ATP-binding</keyword>
<feature type="binding site" evidence="7">
    <location>
        <position position="115"/>
    </location>
    <ligand>
        <name>Zn(2+)</name>
        <dbReference type="ChEBI" id="CHEBI:29105"/>
    </ligand>
</feature>
<feature type="binding site" evidence="7">
    <location>
        <position position="101"/>
    </location>
    <ligand>
        <name>Zn(2+)</name>
        <dbReference type="ChEBI" id="CHEBI:29105"/>
    </ligand>
</feature>
<feature type="binding site" evidence="7">
    <location>
        <position position="170"/>
    </location>
    <ligand>
        <name>L-glutamate</name>
        <dbReference type="ChEBI" id="CHEBI:29985"/>
    </ligand>
</feature>
<evidence type="ECO:0000313" key="10">
    <source>
        <dbReference type="EMBL" id="QRH02532.1"/>
    </source>
</evidence>
<feature type="binding site" evidence="7">
    <location>
        <position position="103"/>
    </location>
    <ligand>
        <name>Zn(2+)</name>
        <dbReference type="ChEBI" id="CHEBI:29105"/>
    </ligand>
</feature>
<comment type="cofactor">
    <cofactor evidence="7">
        <name>Zn(2+)</name>
        <dbReference type="ChEBI" id="CHEBI:29105"/>
    </cofactor>
    <text evidence="7">Binds 1 zinc ion per subunit.</text>
</comment>
<sequence>MSYPPYIGRFAPSPSGSLHFGSLIAALGSYLRARSQDGQWLVRIEDIDPPREVPRAADDILRTLDAFGLHWDGKLMYQSQRTEAYQAKIDALLASGEAYFCQCSRKQIQTMGGVYDGRCRQLGHQSGAIRIVNRARVNHFHDGLMGEVKMPDSFAAEDFIIKRSDGLYAYQLAVVMDDAETGITEVVRGADLIEASCRQLSLFNQFGYQAPAWMHLPLACTEVGFKLSKQNHATPVDKGNPLPALKAALAFLGQPIPNAHSVESLLAQAVADFSVDCIPRRREILIDSGA</sequence>